<dbReference type="EMBL" id="SPLM01000072">
    <property type="protein sequence ID" value="TMW63809.1"/>
    <property type="molecule type" value="Genomic_DNA"/>
</dbReference>
<reference evidence="3" key="1">
    <citation type="submission" date="2019-03" db="EMBL/GenBank/DDBJ databases">
        <title>Long read genome sequence of the mycoparasitic Pythium oligandrum ATCC 38472 isolated from sugarbeet rhizosphere.</title>
        <authorList>
            <person name="Gaulin E."/>
        </authorList>
    </citation>
    <scope>NUCLEOTIDE SEQUENCE</scope>
    <source>
        <strain evidence="3">ATCC 38472_TT</strain>
    </source>
</reference>
<keyword evidence="2" id="KW-0472">Membrane</keyword>
<dbReference type="Proteomes" id="UP000794436">
    <property type="component" value="Unassembled WGS sequence"/>
</dbReference>
<dbReference type="OrthoDB" id="10060343at2759"/>
<feature type="region of interest" description="Disordered" evidence="1">
    <location>
        <begin position="129"/>
        <end position="153"/>
    </location>
</feature>
<organism evidence="3 4">
    <name type="scientific">Pythium oligandrum</name>
    <name type="common">Mycoparasitic fungus</name>
    <dbReference type="NCBI Taxonomy" id="41045"/>
    <lineage>
        <taxon>Eukaryota</taxon>
        <taxon>Sar</taxon>
        <taxon>Stramenopiles</taxon>
        <taxon>Oomycota</taxon>
        <taxon>Peronosporomycetes</taxon>
        <taxon>Pythiales</taxon>
        <taxon>Pythiaceae</taxon>
        <taxon>Pythium</taxon>
    </lineage>
</organism>
<evidence type="ECO:0000313" key="3">
    <source>
        <dbReference type="EMBL" id="TMW63809.1"/>
    </source>
</evidence>
<proteinExistence type="predicted"/>
<sequence length="153" mass="15297">MVHIINGEIVPDDDPRVKARFQNASGGADASRRRPVAGFGGGGGGGVPGAGAAAPPQPPMGAGGQSPLQGLARSAGLEGTVLIPGFLGLPAKPVEKIHLAVAALLVFFFGWRALAFIAFAYVLSLQQPPAAGGARPPPPPQNPGTGVSGVRRL</sequence>
<evidence type="ECO:0000313" key="4">
    <source>
        <dbReference type="Proteomes" id="UP000794436"/>
    </source>
</evidence>
<evidence type="ECO:0000256" key="2">
    <source>
        <dbReference type="SAM" id="Phobius"/>
    </source>
</evidence>
<name>A0A8K1FK44_PYTOL</name>
<keyword evidence="2" id="KW-0812">Transmembrane</keyword>
<dbReference type="AlphaFoldDB" id="A0A8K1FK44"/>
<evidence type="ECO:0000256" key="1">
    <source>
        <dbReference type="SAM" id="MobiDB-lite"/>
    </source>
</evidence>
<feature type="transmembrane region" description="Helical" evidence="2">
    <location>
        <begin position="99"/>
        <end position="123"/>
    </location>
</feature>
<comment type="caution">
    <text evidence="3">The sequence shown here is derived from an EMBL/GenBank/DDBJ whole genome shotgun (WGS) entry which is preliminary data.</text>
</comment>
<gene>
    <name evidence="3" type="ORF">Poli38472_002750</name>
</gene>
<keyword evidence="2" id="KW-1133">Transmembrane helix</keyword>
<keyword evidence="4" id="KW-1185">Reference proteome</keyword>
<protein>
    <submittedName>
        <fullName evidence="3">Uncharacterized protein</fullName>
    </submittedName>
</protein>
<feature type="compositionally biased region" description="Gly residues" evidence="1">
    <location>
        <begin position="38"/>
        <end position="49"/>
    </location>
</feature>
<feature type="region of interest" description="Disordered" evidence="1">
    <location>
        <begin position="23"/>
        <end position="70"/>
    </location>
</feature>
<accession>A0A8K1FK44</accession>